<dbReference type="NCBIfam" id="NF045933">
    <property type="entry name" value="MSC_0622_gamma"/>
    <property type="match status" value="1"/>
</dbReference>
<keyword evidence="7" id="KW-0139">CF(1)</keyword>
<accession>A0A084EZW8</accession>
<evidence type="ECO:0000256" key="3">
    <source>
        <dbReference type="ARBA" id="ARBA00022448"/>
    </source>
</evidence>
<dbReference type="InterPro" id="IPR035968">
    <property type="entry name" value="ATP_synth_F1_ATPase_gsu"/>
</dbReference>
<comment type="subcellular location">
    <subcellularLocation>
        <location evidence="1">Membrane</location>
        <topology evidence="1">Peripheral membrane protein</topology>
    </subcellularLocation>
</comment>
<evidence type="ECO:0000313" key="10">
    <source>
        <dbReference type="EMBL" id="KEZ23510.1"/>
    </source>
</evidence>
<dbReference type="eggNOG" id="ENOG5034214">
    <property type="taxonomic scope" value="Bacteria"/>
</dbReference>
<evidence type="ECO:0000256" key="1">
    <source>
        <dbReference type="ARBA" id="ARBA00004170"/>
    </source>
</evidence>
<evidence type="ECO:0000313" key="11">
    <source>
        <dbReference type="Proteomes" id="UP000028537"/>
    </source>
</evidence>
<proteinExistence type="inferred from homology"/>
<protein>
    <submittedName>
        <fullName evidence="10">ATP synthase (F1-ATPase), gamma subunit</fullName>
    </submittedName>
</protein>
<comment type="caution">
    <text evidence="10">The sequence shown here is derived from an EMBL/GenBank/DDBJ whole genome shotgun (WGS) entry which is preliminary data.</text>
</comment>
<dbReference type="SUPFAM" id="SSF52943">
    <property type="entry name" value="ATP synthase (F1-ATPase), gamma subunit"/>
    <property type="match status" value="1"/>
</dbReference>
<dbReference type="GO" id="GO:0046933">
    <property type="term" value="F:proton-transporting ATP synthase activity, rotational mechanism"/>
    <property type="evidence" value="ECO:0007669"/>
    <property type="project" value="InterPro"/>
</dbReference>
<sequence length="295" mass="34503">MNLKTKKEKLENYIKLNDIVNLNWSISLIEINRLMNKTNKASLHVDLNSRLINVLSTLGIEIANLHAVNKHWFSKKSKKRPLKTLWIYPTSDEKYTTAFFTAVEEEILASIQPQDEMVCIGKKAIAFALKNNIKTLVSYENELDINQIAIQLSTVLGKHIKDFGYDNVYFMVKNQGQKDLKTVIFPVDKNNIQLPDNDLIKTEHLKNEKLFTKALFYPSVKVFSKNMLVNYFYTSINLLLLESLFIVYKNKLINENKTLKELEEKIKYNKREILKIKRELEIEEMNLIESDKLIK</sequence>
<keyword evidence="11" id="KW-1185">Reference proteome</keyword>
<dbReference type="EMBL" id="JFDP01000038">
    <property type="protein sequence ID" value="KEZ23510.1"/>
    <property type="molecule type" value="Genomic_DNA"/>
</dbReference>
<evidence type="ECO:0000256" key="9">
    <source>
        <dbReference type="SAM" id="Coils"/>
    </source>
</evidence>
<keyword evidence="6" id="KW-0472">Membrane</keyword>
<keyword evidence="9" id="KW-0175">Coiled coil</keyword>
<dbReference type="AlphaFoldDB" id="A0A084EZW8"/>
<dbReference type="Proteomes" id="UP000028537">
    <property type="component" value="Unassembled WGS sequence"/>
</dbReference>
<dbReference type="GO" id="GO:0045259">
    <property type="term" value="C:proton-transporting ATP synthase complex"/>
    <property type="evidence" value="ECO:0007669"/>
    <property type="project" value="UniProtKB-KW"/>
</dbReference>
<gene>
    <name evidence="10" type="ORF">UDIV_2810</name>
</gene>
<evidence type="ECO:0000256" key="7">
    <source>
        <dbReference type="ARBA" id="ARBA00023196"/>
    </source>
</evidence>
<keyword evidence="5" id="KW-0406">Ion transport</keyword>
<evidence type="ECO:0000256" key="8">
    <source>
        <dbReference type="ARBA" id="ARBA00023310"/>
    </source>
</evidence>
<evidence type="ECO:0000256" key="5">
    <source>
        <dbReference type="ARBA" id="ARBA00023065"/>
    </source>
</evidence>
<dbReference type="Gene3D" id="3.40.1380.10">
    <property type="match status" value="1"/>
</dbReference>
<keyword evidence="3" id="KW-0813">Transport</keyword>
<evidence type="ECO:0000256" key="2">
    <source>
        <dbReference type="ARBA" id="ARBA00007681"/>
    </source>
</evidence>
<keyword evidence="8" id="KW-0066">ATP synthesis</keyword>
<keyword evidence="4" id="KW-0375">Hydrogen ion transport</keyword>
<feature type="coiled-coil region" evidence="9">
    <location>
        <begin position="245"/>
        <end position="279"/>
    </location>
</feature>
<evidence type="ECO:0000256" key="6">
    <source>
        <dbReference type="ARBA" id="ARBA00023136"/>
    </source>
</evidence>
<evidence type="ECO:0000256" key="4">
    <source>
        <dbReference type="ARBA" id="ARBA00022781"/>
    </source>
</evidence>
<comment type="similarity">
    <text evidence="2">Belongs to the ATPase gamma chain family.</text>
</comment>
<dbReference type="OrthoDB" id="400602at2"/>
<name>A0A084EZW8_9BACT</name>
<dbReference type="RefSeq" id="WP_038102413.1">
    <property type="nucleotide sequence ID" value="NZ_JFDP01000038.1"/>
</dbReference>
<reference evidence="10 11" key="1">
    <citation type="submission" date="2014-02" db="EMBL/GenBank/DDBJ databases">
        <title>Genome sequence of Ureaplasma diversum strain 246.</title>
        <authorList>
            <person name="Sirand-Pugnet P."/>
            <person name="Breton M."/>
            <person name="Dordet-Frisoni E."/>
            <person name="Baranowski E."/>
            <person name="Barre A."/>
            <person name="Couture C."/>
            <person name="Dupuy V."/>
            <person name="Gaurivaud P."/>
            <person name="Jacob D."/>
            <person name="Lemaitre C."/>
            <person name="Manso-Silvan L."/>
            <person name="Nikolski M."/>
            <person name="Nouvel L.-X."/>
            <person name="Poumarat F."/>
            <person name="Tardy F."/>
            <person name="Thebault P."/>
            <person name="Theil S."/>
            <person name="Citti C."/>
            <person name="Thiaucourt F."/>
            <person name="Blanchard A."/>
        </authorList>
    </citation>
    <scope>NUCLEOTIDE SEQUENCE [LARGE SCALE GENOMIC DNA]</scope>
    <source>
        <strain evidence="10 11">NCTC 246</strain>
    </source>
</reference>
<organism evidence="10 11">
    <name type="scientific">Ureaplasma diversum NCTC 246</name>
    <dbReference type="NCBI Taxonomy" id="1188241"/>
    <lineage>
        <taxon>Bacteria</taxon>
        <taxon>Bacillati</taxon>
        <taxon>Mycoplasmatota</taxon>
        <taxon>Mycoplasmoidales</taxon>
        <taxon>Mycoplasmoidaceae</taxon>
        <taxon>Ureaplasma</taxon>
    </lineage>
</organism>